<evidence type="ECO:0000256" key="1">
    <source>
        <dbReference type="SAM" id="Phobius"/>
    </source>
</evidence>
<feature type="transmembrane region" description="Helical" evidence="1">
    <location>
        <begin position="204"/>
        <end position="225"/>
    </location>
</feature>
<accession>A0AA39NSW2</accession>
<reference evidence="2" key="1">
    <citation type="submission" date="2023-06" db="EMBL/GenBank/DDBJ databases">
        <authorList>
            <consortium name="Lawrence Berkeley National Laboratory"/>
            <person name="Ahrendt S."/>
            <person name="Sahu N."/>
            <person name="Indic B."/>
            <person name="Wong-Bajracharya J."/>
            <person name="Merenyi Z."/>
            <person name="Ke H.-M."/>
            <person name="Monk M."/>
            <person name="Kocsube S."/>
            <person name="Drula E."/>
            <person name="Lipzen A."/>
            <person name="Balint B."/>
            <person name="Henrissat B."/>
            <person name="Andreopoulos B."/>
            <person name="Martin F.M."/>
            <person name="Harder C.B."/>
            <person name="Rigling D."/>
            <person name="Ford K.L."/>
            <person name="Foster G.D."/>
            <person name="Pangilinan J."/>
            <person name="Papanicolaou A."/>
            <person name="Barry K."/>
            <person name="LaButti K."/>
            <person name="Viragh M."/>
            <person name="Koriabine M."/>
            <person name="Yan M."/>
            <person name="Riley R."/>
            <person name="Champramary S."/>
            <person name="Plett K.L."/>
            <person name="Tsai I.J."/>
            <person name="Slot J."/>
            <person name="Sipos G."/>
            <person name="Plett J."/>
            <person name="Nagy L.G."/>
            <person name="Grigoriev I.V."/>
        </authorList>
    </citation>
    <scope>NUCLEOTIDE SEQUENCE</scope>
    <source>
        <strain evidence="2">ICMP 16352</strain>
    </source>
</reference>
<evidence type="ECO:0000313" key="2">
    <source>
        <dbReference type="EMBL" id="KAK0471226.1"/>
    </source>
</evidence>
<comment type="caution">
    <text evidence="2">The sequence shown here is derived from an EMBL/GenBank/DDBJ whole genome shotgun (WGS) entry which is preliminary data.</text>
</comment>
<feature type="transmembrane region" description="Helical" evidence="1">
    <location>
        <begin position="20"/>
        <end position="43"/>
    </location>
</feature>
<proteinExistence type="predicted"/>
<sequence>MPSSDLSAVVLPSLASTLGAAYLGSSVALVLYGITNLQTFIYYKRYPGDWWFYKYSVVVLWVFDTLHVVLSMHALYFYLIESFGNYLALVKIVWSSKLIVLVNVRTIIFFPAKNVPDYEQSLVVVDVHIVYSVRLWLLGRHFHHVVPWLIISIFTYSDSRFTHIKVLKVFVVLTSCVAAILLSFDMYTISNFGQLPDISRTIDGALATAAAVDMIIALSLCYYLLKIRVTTVFSRHDLIFL</sequence>
<keyword evidence="1" id="KW-1133">Transmembrane helix</keyword>
<dbReference type="PANTHER" id="PTHR40465:SF1">
    <property type="entry name" value="DUF6534 DOMAIN-CONTAINING PROTEIN"/>
    <property type="match status" value="1"/>
</dbReference>
<gene>
    <name evidence="2" type="ORF">IW261DRAFT_1572276</name>
</gene>
<organism evidence="2 3">
    <name type="scientific">Armillaria novae-zelandiae</name>
    <dbReference type="NCBI Taxonomy" id="153914"/>
    <lineage>
        <taxon>Eukaryota</taxon>
        <taxon>Fungi</taxon>
        <taxon>Dikarya</taxon>
        <taxon>Basidiomycota</taxon>
        <taxon>Agaricomycotina</taxon>
        <taxon>Agaricomycetes</taxon>
        <taxon>Agaricomycetidae</taxon>
        <taxon>Agaricales</taxon>
        <taxon>Marasmiineae</taxon>
        <taxon>Physalacriaceae</taxon>
        <taxon>Armillaria</taxon>
    </lineage>
</organism>
<keyword evidence="1" id="KW-0472">Membrane</keyword>
<dbReference type="Proteomes" id="UP001175227">
    <property type="component" value="Unassembled WGS sequence"/>
</dbReference>
<evidence type="ECO:0000313" key="3">
    <source>
        <dbReference type="Proteomes" id="UP001175227"/>
    </source>
</evidence>
<protein>
    <submittedName>
        <fullName evidence="2">Uncharacterized protein</fullName>
    </submittedName>
</protein>
<dbReference type="AlphaFoldDB" id="A0AA39NSW2"/>
<name>A0AA39NSW2_9AGAR</name>
<dbReference type="EMBL" id="JAUEPR010000053">
    <property type="protein sequence ID" value="KAK0471226.1"/>
    <property type="molecule type" value="Genomic_DNA"/>
</dbReference>
<keyword evidence="1" id="KW-0812">Transmembrane</keyword>
<feature type="transmembrane region" description="Helical" evidence="1">
    <location>
        <begin position="55"/>
        <end position="80"/>
    </location>
</feature>
<keyword evidence="3" id="KW-1185">Reference proteome</keyword>
<feature type="transmembrane region" description="Helical" evidence="1">
    <location>
        <begin position="166"/>
        <end position="184"/>
    </location>
</feature>
<feature type="transmembrane region" description="Helical" evidence="1">
    <location>
        <begin position="86"/>
        <end position="104"/>
    </location>
</feature>
<dbReference type="PANTHER" id="PTHR40465">
    <property type="entry name" value="CHROMOSOME 1, WHOLE GENOME SHOTGUN SEQUENCE"/>
    <property type="match status" value="1"/>
</dbReference>